<reference evidence="11 12" key="2">
    <citation type="submission" date="2018-08" db="EMBL/GenBank/DDBJ databases">
        <title>A genome reference for cultivated species of the human gut microbiota.</title>
        <authorList>
            <person name="Zou Y."/>
            <person name="Xue W."/>
            <person name="Luo G."/>
        </authorList>
    </citation>
    <scope>NUCLEOTIDE SEQUENCE [LARGE SCALE GENOMIC DNA]</scope>
    <source>
        <strain evidence="9 12">AF31-21AC</strain>
        <strain evidence="8 11">AM37-1AC</strain>
    </source>
</reference>
<keyword evidence="3 5" id="KW-0378">Hydrolase</keyword>
<evidence type="ECO:0000259" key="6">
    <source>
        <dbReference type="Pfam" id="PF00082"/>
    </source>
</evidence>
<evidence type="ECO:0000256" key="4">
    <source>
        <dbReference type="ARBA" id="ARBA00022825"/>
    </source>
</evidence>
<dbReference type="Proteomes" id="UP000095350">
    <property type="component" value="Unassembled WGS sequence"/>
</dbReference>
<dbReference type="Gene3D" id="3.40.50.200">
    <property type="entry name" value="Peptidase S8/S53 domain"/>
    <property type="match status" value="1"/>
</dbReference>
<dbReference type="SUPFAM" id="SSF52743">
    <property type="entry name" value="Subtilisin-like"/>
    <property type="match status" value="1"/>
</dbReference>
<evidence type="ECO:0000256" key="3">
    <source>
        <dbReference type="ARBA" id="ARBA00022801"/>
    </source>
</evidence>
<accession>A0A173VYY2</accession>
<dbReference type="InterPro" id="IPR050131">
    <property type="entry name" value="Peptidase_S8_subtilisin-like"/>
</dbReference>
<dbReference type="PaxDb" id="166486-ERS852572_03917"/>
<dbReference type="InterPro" id="IPR036852">
    <property type="entry name" value="Peptidase_S8/S53_dom_sf"/>
</dbReference>
<dbReference type="PROSITE" id="PS51892">
    <property type="entry name" value="SUBTILASE"/>
    <property type="match status" value="1"/>
</dbReference>
<feature type="active site" description="Charge relay system" evidence="5">
    <location>
        <position position="300"/>
    </location>
</feature>
<evidence type="ECO:0000256" key="2">
    <source>
        <dbReference type="ARBA" id="ARBA00022670"/>
    </source>
</evidence>
<keyword evidence="2 5" id="KW-0645">Protease</keyword>
<dbReference type="Proteomes" id="UP000283513">
    <property type="component" value="Unassembled WGS sequence"/>
</dbReference>
<dbReference type="EMBL" id="QRQN01000010">
    <property type="protein sequence ID" value="RHN08151.1"/>
    <property type="molecule type" value="Genomic_DNA"/>
</dbReference>
<dbReference type="EMBL" id="CYXZ01000064">
    <property type="protein sequence ID" value="CUN32472.1"/>
    <property type="molecule type" value="Genomic_DNA"/>
</dbReference>
<dbReference type="Proteomes" id="UP000283586">
    <property type="component" value="Unassembled WGS sequence"/>
</dbReference>
<feature type="active site" description="Charge relay system" evidence="5">
    <location>
        <position position="269"/>
    </location>
</feature>
<evidence type="ECO:0000313" key="12">
    <source>
        <dbReference type="Proteomes" id="UP000283586"/>
    </source>
</evidence>
<dbReference type="GO" id="GO:0006508">
    <property type="term" value="P:proteolysis"/>
    <property type="evidence" value="ECO:0007669"/>
    <property type="project" value="UniProtKB-KW"/>
</dbReference>
<evidence type="ECO:0000313" key="7">
    <source>
        <dbReference type="EMBL" id="CUN32472.1"/>
    </source>
</evidence>
<dbReference type="Pfam" id="PF00082">
    <property type="entry name" value="Peptidase_S8"/>
    <property type="match status" value="1"/>
</dbReference>
<dbReference type="OrthoDB" id="9798386at2"/>
<keyword evidence="4 5" id="KW-0720">Serine protease</keyword>
<sequence length="767" mass="85275">MEKGKYPIIANGELYVEPISKKMNFPPKEWPHDYNDAKINICNDLNNIKKKIEDKEEIFLDEKVLCIRLEPKLEAKSYVPDSLMISEDMQIIGGRKYAFVDENGEKKDAKLYFVKAKNAGIDKLEKTLRNGSKDTVEKWRRQIQSIKNIDLLSSEEKVQGLTEDWTKGTIEIVLHPLENSVQKMIDAFMEISGLSSNEIKIKSYEKGLTFISAVCDREIIAAIEKFNPLRSLHPMGDIDLEPMRMVQEVEGPRPAKKKMRSNITVGMFDGGIIEDHVLLKGYAKENDVVNTTATSNSLQHGNSVCGAILHGHLGGKTPSDELKNPSVFVESFRVLPAETQITSTRDAESVHGMYETIDQIEAVVAERKDIKLYNLSFGPKEPILDDNISRFTYALDRLTYNVEEGEINPLFCTAVGNDGNRGEYLNRIQTPSDMVNGLAVGAYTYNLFGEKIRADYSSVGPGREGAKTKPDLLEFGGSQERPFIVVGRGNDKVGISAGTSLATPVATGKIGQMMAHSPSITPHLGRTLLIHNATSMSGVRDNECGYGFGKEDVDDILKCIGNKVTILYSGDLPAASTVKLPIFSPGVNQSTGNVSVIWTITTIVNPDITDTDAYTNNCIEDTFYPNSAVFNFSKKGKKTIKLNLTKTEDAQQMEKLLEQGYKMSELPVSGAAKKDKSENALRNKDLKWDTVIKKTKSMRATSLLNPFLTLHAIGRNGYEHENIKYFVAVTIEAKGYKGNLYDNILQTYSNLLPIEIHNVNKVMVPVE</sequence>
<evidence type="ECO:0000313" key="9">
    <source>
        <dbReference type="EMBL" id="RHN08151.1"/>
    </source>
</evidence>
<dbReference type="PROSITE" id="PS00138">
    <property type="entry name" value="SUBTILASE_SER"/>
    <property type="match status" value="1"/>
</dbReference>
<dbReference type="EMBL" id="QSHO01000002">
    <property type="protein sequence ID" value="RHC19756.1"/>
    <property type="molecule type" value="Genomic_DNA"/>
</dbReference>
<dbReference type="PANTHER" id="PTHR43806:SF11">
    <property type="entry name" value="CEREVISIN-RELATED"/>
    <property type="match status" value="1"/>
</dbReference>
<evidence type="ECO:0000256" key="5">
    <source>
        <dbReference type="PROSITE-ProRule" id="PRU01240"/>
    </source>
</evidence>
<reference evidence="7 10" key="1">
    <citation type="submission" date="2015-09" db="EMBL/GenBank/DDBJ databases">
        <authorList>
            <consortium name="Pathogen Informatics"/>
        </authorList>
    </citation>
    <scope>NUCLEOTIDE SEQUENCE [LARGE SCALE GENOMIC DNA]</scope>
    <source>
        <strain evidence="7 10">2789STDY5834960</strain>
    </source>
</reference>
<gene>
    <name evidence="8" type="ORF">DW856_02460</name>
    <name evidence="9" type="ORF">DWZ31_09780</name>
    <name evidence="7" type="ORF">ERS852572_03917</name>
</gene>
<evidence type="ECO:0000256" key="1">
    <source>
        <dbReference type="ARBA" id="ARBA00011073"/>
    </source>
</evidence>
<feature type="domain" description="Peptidase S8/S53" evidence="6">
    <location>
        <begin position="261"/>
        <end position="547"/>
    </location>
</feature>
<organism evidence="7 10">
    <name type="scientific">Roseburia intestinalis</name>
    <dbReference type="NCBI Taxonomy" id="166486"/>
    <lineage>
        <taxon>Bacteria</taxon>
        <taxon>Bacillati</taxon>
        <taxon>Bacillota</taxon>
        <taxon>Clostridia</taxon>
        <taxon>Lachnospirales</taxon>
        <taxon>Lachnospiraceae</taxon>
        <taxon>Roseburia</taxon>
    </lineage>
</organism>
<protein>
    <submittedName>
        <fullName evidence="7">Subtilase family</fullName>
    </submittedName>
</protein>
<evidence type="ECO:0000313" key="11">
    <source>
        <dbReference type="Proteomes" id="UP000283513"/>
    </source>
</evidence>
<dbReference type="InterPro" id="IPR000209">
    <property type="entry name" value="Peptidase_S8/S53_dom"/>
</dbReference>
<feature type="active site" description="Charge relay system" evidence="5">
    <location>
        <position position="500"/>
    </location>
</feature>
<dbReference type="CDD" id="cd04847">
    <property type="entry name" value="Peptidases_S8_Subtilisin_like_2"/>
    <property type="match status" value="1"/>
</dbReference>
<dbReference type="InterPro" id="IPR034074">
    <property type="entry name" value="Y4bN_pept_dom"/>
</dbReference>
<dbReference type="InterPro" id="IPR023828">
    <property type="entry name" value="Peptidase_S8_Ser-AS"/>
</dbReference>
<evidence type="ECO:0000313" key="8">
    <source>
        <dbReference type="EMBL" id="RHC19756.1"/>
    </source>
</evidence>
<evidence type="ECO:0000313" key="10">
    <source>
        <dbReference type="Proteomes" id="UP000095350"/>
    </source>
</evidence>
<dbReference type="STRING" id="166486.ERS852572_03917"/>
<comment type="similarity">
    <text evidence="1 5">Belongs to the peptidase S8 family.</text>
</comment>
<dbReference type="RefSeq" id="WP_055196156.1">
    <property type="nucleotide sequence ID" value="NZ_CABIYH010000064.1"/>
</dbReference>
<name>A0A173VYY2_9FIRM</name>
<dbReference type="AlphaFoldDB" id="A0A173VYY2"/>
<proteinExistence type="inferred from homology"/>
<dbReference type="GO" id="GO:0004252">
    <property type="term" value="F:serine-type endopeptidase activity"/>
    <property type="evidence" value="ECO:0007669"/>
    <property type="project" value="UniProtKB-UniRule"/>
</dbReference>
<dbReference type="PANTHER" id="PTHR43806">
    <property type="entry name" value="PEPTIDASE S8"/>
    <property type="match status" value="1"/>
</dbReference>